<dbReference type="KEGG" id="mpp:MICPUCDRAFT_51168"/>
<dbReference type="SUPFAM" id="SSF103657">
    <property type="entry name" value="BAR/IMD domain-like"/>
    <property type="match status" value="1"/>
</dbReference>
<feature type="region of interest" description="Disordered" evidence="1">
    <location>
        <begin position="106"/>
        <end position="130"/>
    </location>
</feature>
<protein>
    <submittedName>
        <fullName evidence="2">Predicted protein</fullName>
    </submittedName>
</protein>
<reference evidence="2 3" key="1">
    <citation type="journal article" date="2009" name="Science">
        <title>Green evolution and dynamic adaptations revealed by genomes of the marine picoeukaryotes Micromonas.</title>
        <authorList>
            <person name="Worden A.Z."/>
            <person name="Lee J.H."/>
            <person name="Mock T."/>
            <person name="Rouze P."/>
            <person name="Simmons M.P."/>
            <person name="Aerts A.L."/>
            <person name="Allen A.E."/>
            <person name="Cuvelier M.L."/>
            <person name="Derelle E."/>
            <person name="Everett M.V."/>
            <person name="Foulon E."/>
            <person name="Grimwood J."/>
            <person name="Gundlach H."/>
            <person name="Henrissat B."/>
            <person name="Napoli C."/>
            <person name="McDonald S.M."/>
            <person name="Parker M.S."/>
            <person name="Rombauts S."/>
            <person name="Salamov A."/>
            <person name="Von Dassow P."/>
            <person name="Badger J.H."/>
            <person name="Coutinho P.M."/>
            <person name="Demir E."/>
            <person name="Dubchak I."/>
            <person name="Gentemann C."/>
            <person name="Eikrem W."/>
            <person name="Gready J.E."/>
            <person name="John U."/>
            <person name="Lanier W."/>
            <person name="Lindquist E.A."/>
            <person name="Lucas S."/>
            <person name="Mayer K.F."/>
            <person name="Moreau H."/>
            <person name="Not F."/>
            <person name="Otillar R."/>
            <person name="Panaud O."/>
            <person name="Pangilinan J."/>
            <person name="Paulsen I."/>
            <person name="Piegu B."/>
            <person name="Poliakov A."/>
            <person name="Robbens S."/>
            <person name="Schmutz J."/>
            <person name="Toulza E."/>
            <person name="Wyss T."/>
            <person name="Zelensky A."/>
            <person name="Zhou K."/>
            <person name="Armbrust E.V."/>
            <person name="Bhattacharya D."/>
            <person name="Goodenough U.W."/>
            <person name="Van de Peer Y."/>
            <person name="Grigoriev I.V."/>
        </authorList>
    </citation>
    <scope>NUCLEOTIDE SEQUENCE [LARGE SCALE GENOMIC DNA]</scope>
    <source>
        <strain evidence="2 3">CCMP1545</strain>
    </source>
</reference>
<dbReference type="EMBL" id="GG663744">
    <property type="protein sequence ID" value="EEH54335.1"/>
    <property type="molecule type" value="Genomic_DNA"/>
</dbReference>
<evidence type="ECO:0000313" key="3">
    <source>
        <dbReference type="Proteomes" id="UP000001876"/>
    </source>
</evidence>
<dbReference type="InterPro" id="IPR027267">
    <property type="entry name" value="AH/BAR_dom_sf"/>
</dbReference>
<organism evidence="3">
    <name type="scientific">Micromonas pusilla (strain CCMP1545)</name>
    <name type="common">Picoplanktonic green alga</name>
    <dbReference type="NCBI Taxonomy" id="564608"/>
    <lineage>
        <taxon>Eukaryota</taxon>
        <taxon>Viridiplantae</taxon>
        <taxon>Chlorophyta</taxon>
        <taxon>Mamiellophyceae</taxon>
        <taxon>Mamiellales</taxon>
        <taxon>Mamiellaceae</taxon>
        <taxon>Micromonas</taxon>
    </lineage>
</organism>
<feature type="region of interest" description="Disordered" evidence="1">
    <location>
        <begin position="1"/>
        <end position="24"/>
    </location>
</feature>
<dbReference type="AlphaFoldDB" id="C1N0V8"/>
<sequence length="334" mass="35047">MGASTSAMPAPCGRPPVTANPTTAKLTPRDASALRDLYGHDDELFQLMCGAELLRDCAKNVRDDAAAYFHAMSASCAAERKFGEKLQSVADTPNVSGVAAHLAAAARADDAEGETSPFPRGAAGGGGSDPRLRAALQVSASVGELARAEVDASAAHDAFVETFLEKMKDVAARVEKAHNTKLETAALAHEKAFRQVKPPEHRLEHLMNLDDEQRESPECQKKIDVAEVELEKRKAQVAATSKMLKIRARLFLDTYTPYVRDAISAFAVAQHDAHAAMARAIGRSVGGGGGGVDAARRECAWFLDAEPGAATPKVPVPSAVGEGGEGEIVAAAAA</sequence>
<dbReference type="Gene3D" id="1.20.1270.60">
    <property type="entry name" value="Arfaptin homology (AH) domain/BAR domain"/>
    <property type="match status" value="1"/>
</dbReference>
<evidence type="ECO:0000313" key="2">
    <source>
        <dbReference type="EMBL" id="EEH54335.1"/>
    </source>
</evidence>
<dbReference type="Proteomes" id="UP000001876">
    <property type="component" value="Unassembled WGS sequence"/>
</dbReference>
<name>C1N0V8_MICPC</name>
<keyword evidence="3" id="KW-1185">Reference proteome</keyword>
<proteinExistence type="predicted"/>
<evidence type="ECO:0000256" key="1">
    <source>
        <dbReference type="SAM" id="MobiDB-lite"/>
    </source>
</evidence>
<dbReference type="GeneID" id="9687144"/>
<gene>
    <name evidence="2" type="ORF">MICPUCDRAFT_51168</name>
</gene>
<dbReference type="RefSeq" id="XP_003061705.1">
    <property type="nucleotide sequence ID" value="XM_003061659.1"/>
</dbReference>
<accession>C1N0V8</accession>